<dbReference type="InterPro" id="IPR001128">
    <property type="entry name" value="Cyt_P450"/>
</dbReference>
<evidence type="ECO:0000256" key="5">
    <source>
        <dbReference type="SAM" id="Phobius"/>
    </source>
</evidence>
<evidence type="ECO:0000256" key="4">
    <source>
        <dbReference type="PIRSR" id="PIRSR602401-1"/>
    </source>
</evidence>
<comment type="caution">
    <text evidence="6">The sequence shown here is derived from an EMBL/GenBank/DDBJ whole genome shotgun (WGS) entry which is preliminary data.</text>
</comment>
<keyword evidence="5" id="KW-1133">Transmembrane helix</keyword>
<evidence type="ECO:0008006" key="8">
    <source>
        <dbReference type="Google" id="ProtNLM"/>
    </source>
</evidence>
<dbReference type="GO" id="GO:0016705">
    <property type="term" value="F:oxidoreductase activity, acting on paired donors, with incorporation or reduction of molecular oxygen"/>
    <property type="evidence" value="ECO:0007669"/>
    <property type="project" value="InterPro"/>
</dbReference>
<dbReference type="Pfam" id="PF00067">
    <property type="entry name" value="p450"/>
    <property type="match status" value="1"/>
</dbReference>
<keyword evidence="3 4" id="KW-0408">Iron</keyword>
<dbReference type="InterPro" id="IPR002401">
    <property type="entry name" value="Cyt_P450_E_grp-I"/>
</dbReference>
<dbReference type="GO" id="GO:0005506">
    <property type="term" value="F:iron ion binding"/>
    <property type="evidence" value="ECO:0007669"/>
    <property type="project" value="InterPro"/>
</dbReference>
<dbReference type="PRINTS" id="PR00385">
    <property type="entry name" value="P450"/>
</dbReference>
<reference evidence="6" key="1">
    <citation type="submission" date="2020-01" db="EMBL/GenBank/DDBJ databases">
        <title>Identification and distribution of gene clusters putatively required for synthesis of sphingolipid metabolism inhibitors in phylogenetically diverse species of the filamentous fungus Fusarium.</title>
        <authorList>
            <person name="Kim H.-S."/>
            <person name="Busman M."/>
            <person name="Brown D.W."/>
            <person name="Divon H."/>
            <person name="Uhlig S."/>
            <person name="Proctor R.H."/>
        </authorList>
    </citation>
    <scope>NUCLEOTIDE SEQUENCE</scope>
    <source>
        <strain evidence="6">NRRL 53441</strain>
    </source>
</reference>
<keyword evidence="5" id="KW-0472">Membrane</keyword>
<evidence type="ECO:0000313" key="6">
    <source>
        <dbReference type="EMBL" id="KAF4455066.1"/>
    </source>
</evidence>
<dbReference type="InterPro" id="IPR050121">
    <property type="entry name" value="Cytochrome_P450_monoxygenase"/>
</dbReference>
<dbReference type="InterPro" id="IPR036396">
    <property type="entry name" value="Cyt_P450_sf"/>
</dbReference>
<keyword evidence="1 4" id="KW-0349">Heme</keyword>
<protein>
    <recommendedName>
        <fullName evidence="8">Cytochrome P450 monooxygenase</fullName>
    </recommendedName>
</protein>
<dbReference type="AlphaFoldDB" id="A0A8H4KS38"/>
<dbReference type="PANTHER" id="PTHR24305:SF227">
    <property type="entry name" value="P450, PUTATIVE (EUROFUNG)-RELATED"/>
    <property type="match status" value="1"/>
</dbReference>
<name>A0A8H4KS38_9HYPO</name>
<organism evidence="6 7">
    <name type="scientific">Fusarium austroafricanum</name>
    <dbReference type="NCBI Taxonomy" id="2364996"/>
    <lineage>
        <taxon>Eukaryota</taxon>
        <taxon>Fungi</taxon>
        <taxon>Dikarya</taxon>
        <taxon>Ascomycota</taxon>
        <taxon>Pezizomycotina</taxon>
        <taxon>Sordariomycetes</taxon>
        <taxon>Hypocreomycetidae</taxon>
        <taxon>Hypocreales</taxon>
        <taxon>Nectriaceae</taxon>
        <taxon>Fusarium</taxon>
        <taxon>Fusarium concolor species complex</taxon>
    </lineage>
</organism>
<evidence type="ECO:0000256" key="1">
    <source>
        <dbReference type="ARBA" id="ARBA00022617"/>
    </source>
</evidence>
<proteinExistence type="predicted"/>
<dbReference type="PANTHER" id="PTHR24305">
    <property type="entry name" value="CYTOCHROME P450"/>
    <property type="match status" value="1"/>
</dbReference>
<dbReference type="Gene3D" id="1.10.630.10">
    <property type="entry name" value="Cytochrome P450"/>
    <property type="match status" value="1"/>
</dbReference>
<dbReference type="GO" id="GO:0004497">
    <property type="term" value="F:monooxygenase activity"/>
    <property type="evidence" value="ECO:0007669"/>
    <property type="project" value="InterPro"/>
</dbReference>
<feature type="binding site" description="axial binding residue" evidence="4">
    <location>
        <position position="487"/>
    </location>
    <ligand>
        <name>heme</name>
        <dbReference type="ChEBI" id="CHEBI:30413"/>
    </ligand>
    <ligandPart>
        <name>Fe</name>
        <dbReference type="ChEBI" id="CHEBI:18248"/>
    </ligandPart>
</feature>
<evidence type="ECO:0000256" key="2">
    <source>
        <dbReference type="ARBA" id="ARBA00022723"/>
    </source>
</evidence>
<dbReference type="SUPFAM" id="SSF48264">
    <property type="entry name" value="Cytochrome P450"/>
    <property type="match status" value="1"/>
</dbReference>
<dbReference type="PRINTS" id="PR00463">
    <property type="entry name" value="EP450I"/>
</dbReference>
<comment type="cofactor">
    <cofactor evidence="4">
        <name>heme</name>
        <dbReference type="ChEBI" id="CHEBI:30413"/>
    </cofactor>
</comment>
<evidence type="ECO:0000256" key="3">
    <source>
        <dbReference type="ARBA" id="ARBA00023004"/>
    </source>
</evidence>
<feature type="transmembrane region" description="Helical" evidence="5">
    <location>
        <begin position="38"/>
        <end position="57"/>
    </location>
</feature>
<keyword evidence="7" id="KW-1185">Reference proteome</keyword>
<gene>
    <name evidence="6" type="ORF">F53441_2505</name>
</gene>
<dbReference type="FunFam" id="1.10.630.10:FF:000051">
    <property type="entry name" value="Cytochrome P450 monooxygenase (Fum15)"/>
    <property type="match status" value="1"/>
</dbReference>
<dbReference type="CDD" id="cd11069">
    <property type="entry name" value="CYP_FUM15-like"/>
    <property type="match status" value="1"/>
</dbReference>
<dbReference type="GO" id="GO:0020037">
    <property type="term" value="F:heme binding"/>
    <property type="evidence" value="ECO:0007669"/>
    <property type="project" value="InterPro"/>
</dbReference>
<keyword evidence="2 4" id="KW-0479">Metal-binding</keyword>
<evidence type="ECO:0000313" key="7">
    <source>
        <dbReference type="Proteomes" id="UP000605986"/>
    </source>
</evidence>
<accession>A0A8H4KS38</accession>
<sequence length="547" mass="60834">MGLPWESITAIAAISTLSLAWAQDSWSRLQLLEHFVGLWIASLAIWGVWAVWIYPLLVSPLRHLPGPSGNHWFMGQAKKIMAEPSGVPMRQWASEIPNDGLLCYRGFFNQERVMVCSTKALAEVLVTNSYAFPKPSHFRWSIGRILGIGLVLAEGEEHKIQRRSLTPAFAFRHIKNLYPVFWSKAKEVTRTMMAEFGEEEEAQVEISSWASRATLDIIGLAGMGRSFGAIQNPDNALAQTYKKIFKPSRQAQALAFIGMIIPMQFITKLPFRRNEDIAKAASDIRAVCRDLIQEKKANIANKEQADVDILSVALESGGFTDENLVDQLMTFLAAGHETTASAMTWAIYMLARYPNVQTRLREEVRECLPSVDSDVDITSLDIDRMPYLNAVCSEVLRYYAPVPLTMRDAAYDTTILGHPIPRGTRIVIVPWATHFDHELWGPDADEFNPERWLSSSGESSTADSKAASGGANSNFAFLTFLHGPRSCIGSSFAKAEFACLLAAWIGRFEFALANPEEMDEKKVEIRGGITARPAKGMHVKIKAVGGY</sequence>
<dbReference type="OrthoDB" id="1470350at2759"/>
<keyword evidence="5" id="KW-0812">Transmembrane</keyword>
<dbReference type="EMBL" id="JAADJG010000106">
    <property type="protein sequence ID" value="KAF4455066.1"/>
    <property type="molecule type" value="Genomic_DNA"/>
</dbReference>
<dbReference type="Proteomes" id="UP000605986">
    <property type="component" value="Unassembled WGS sequence"/>
</dbReference>